<protein>
    <submittedName>
        <fullName evidence="1">Uncharacterized protein</fullName>
    </submittedName>
</protein>
<sequence length="176" mass="20325">MGSNLDTYSSTISRHRTKQAYLEWFSELNPQFAFTGTALQSIPITGGDHEVLNVELLRQNVQHFIKNLSRKLYGCRAVKDGNWVKYTGSIEGDQGDALTCSQRLHVHLSIEIDQSICRVPLDEVTEIMQESWQDTKWGREITQTEEIHNQSGWDRYCLKHFDLEDTSRILINIPKN</sequence>
<organism evidence="1 2">
    <name type="scientific">Hirschia baltica (strain ATCC 49814 / DSM 5838 / IFAM 1418)</name>
    <dbReference type="NCBI Taxonomy" id="582402"/>
    <lineage>
        <taxon>Bacteria</taxon>
        <taxon>Pseudomonadati</taxon>
        <taxon>Pseudomonadota</taxon>
        <taxon>Alphaproteobacteria</taxon>
        <taxon>Hyphomonadales</taxon>
        <taxon>Hyphomonadaceae</taxon>
        <taxon>Hirschia</taxon>
    </lineage>
</organism>
<reference evidence="2" key="1">
    <citation type="journal article" date="2011" name="J. Bacteriol.">
        <title>Genome sequences of eight morphologically diverse alphaproteobacteria.</title>
        <authorList>
            <consortium name="US DOE Joint Genome Institute"/>
            <person name="Brown P.J."/>
            <person name="Kysela D.T."/>
            <person name="Buechlein A."/>
            <person name="Hemmerich C."/>
            <person name="Brun Y.V."/>
        </authorList>
    </citation>
    <scope>NUCLEOTIDE SEQUENCE [LARGE SCALE GENOMIC DNA]</scope>
    <source>
        <strain evidence="2">ATCC 49814 / DSM 5838 / IFAM 1418</strain>
    </source>
</reference>
<evidence type="ECO:0000313" key="2">
    <source>
        <dbReference type="Proteomes" id="UP000002745"/>
    </source>
</evidence>
<dbReference type="RefSeq" id="WP_015828714.1">
    <property type="nucleotide sequence ID" value="NC_012982.1"/>
</dbReference>
<gene>
    <name evidence="1" type="ordered locus">Hbal_2893</name>
</gene>
<accession>C6XR33</accession>
<dbReference type="HOGENOM" id="CLU_1523140_0_0_5"/>
<name>C6XR33_HIRBI</name>
<proteinExistence type="predicted"/>
<keyword evidence="2" id="KW-1185">Reference proteome</keyword>
<dbReference type="AlphaFoldDB" id="C6XR33"/>
<dbReference type="Proteomes" id="UP000002745">
    <property type="component" value="Chromosome"/>
</dbReference>
<dbReference type="EMBL" id="CP001678">
    <property type="protein sequence ID" value="ACT60564.1"/>
    <property type="molecule type" value="Genomic_DNA"/>
</dbReference>
<dbReference type="KEGG" id="hba:Hbal_2893"/>
<evidence type="ECO:0000313" key="1">
    <source>
        <dbReference type="EMBL" id="ACT60564.1"/>
    </source>
</evidence>